<keyword evidence="1" id="KW-0472">Membrane</keyword>
<sequence>MKVKDLAKNAILIAVYILAVNINPIGFMAIQFRVAEALSVIPFFNRKFVPALIIGGALANLYSPLGLVDMAVGGACAIITYIFSKYIENNYINSFIFALASGILVSLELYYTAGTPYFLTVLTVGLPTFVITCLSVYIIEHTNLKDIIKRA</sequence>
<protein>
    <submittedName>
        <fullName evidence="2">Queuosine ECF transporter S component QueT</fullName>
    </submittedName>
</protein>
<dbReference type="Pfam" id="PF06177">
    <property type="entry name" value="QueT"/>
    <property type="match status" value="1"/>
</dbReference>
<dbReference type="Proteomes" id="UP000255517">
    <property type="component" value="Unassembled WGS sequence"/>
</dbReference>
<dbReference type="PANTHER" id="PTHR40044">
    <property type="entry name" value="INTEGRAL MEMBRANE PROTEIN-RELATED"/>
    <property type="match status" value="1"/>
</dbReference>
<dbReference type="InterPro" id="IPR010387">
    <property type="entry name" value="QueT"/>
</dbReference>
<evidence type="ECO:0000313" key="3">
    <source>
        <dbReference type="Proteomes" id="UP000255517"/>
    </source>
</evidence>
<gene>
    <name evidence="2" type="primary">queT</name>
    <name evidence="2" type="ORF">NCTC13149_00367</name>
</gene>
<evidence type="ECO:0000256" key="1">
    <source>
        <dbReference type="SAM" id="Phobius"/>
    </source>
</evidence>
<dbReference type="EMBL" id="UGSZ01000001">
    <property type="protein sequence ID" value="SUB56595.1"/>
    <property type="molecule type" value="Genomic_DNA"/>
</dbReference>
<dbReference type="RefSeq" id="WP_019034742.1">
    <property type="nucleotide sequence ID" value="NZ_JBBNGY010000006.1"/>
</dbReference>
<reference evidence="2 3" key="1">
    <citation type="submission" date="2018-06" db="EMBL/GenBank/DDBJ databases">
        <authorList>
            <consortium name="Pathogen Informatics"/>
            <person name="Doyle S."/>
        </authorList>
    </citation>
    <scope>NUCLEOTIDE SEQUENCE [LARGE SCALE GENOMIC DNA]</scope>
    <source>
        <strain evidence="2 3">NCTC13149</strain>
    </source>
</reference>
<dbReference type="STRING" id="1122949.GCA_000378725_00936"/>
<keyword evidence="1" id="KW-0812">Transmembrane</keyword>
<dbReference type="PIRSF" id="PIRSF031501">
    <property type="entry name" value="QueT"/>
    <property type="match status" value="1"/>
</dbReference>
<feature type="transmembrane region" description="Helical" evidence="1">
    <location>
        <begin position="91"/>
        <end position="111"/>
    </location>
</feature>
<keyword evidence="1" id="KW-1133">Transmembrane helix</keyword>
<accession>A0A379C4D3</accession>
<dbReference type="OrthoDB" id="9786793at2"/>
<proteinExistence type="predicted"/>
<dbReference type="AlphaFoldDB" id="A0A379C4D3"/>
<dbReference type="PANTHER" id="PTHR40044:SF1">
    <property type="entry name" value="INTEGRAL MEMBRANE PROTEIN"/>
    <property type="match status" value="1"/>
</dbReference>
<feature type="transmembrane region" description="Helical" evidence="1">
    <location>
        <begin position="61"/>
        <end position="84"/>
    </location>
</feature>
<name>A0A379C4D3_9FIRM</name>
<evidence type="ECO:0000313" key="2">
    <source>
        <dbReference type="EMBL" id="SUB56595.1"/>
    </source>
</evidence>
<feature type="transmembrane region" description="Helical" evidence="1">
    <location>
        <begin position="117"/>
        <end position="139"/>
    </location>
</feature>
<organism evidence="2 3">
    <name type="scientific">Peptoniphilus lacrimalis</name>
    <dbReference type="NCBI Taxonomy" id="33031"/>
    <lineage>
        <taxon>Bacteria</taxon>
        <taxon>Bacillati</taxon>
        <taxon>Bacillota</taxon>
        <taxon>Tissierellia</taxon>
        <taxon>Tissierellales</taxon>
        <taxon>Peptoniphilaceae</taxon>
        <taxon>Peptoniphilus</taxon>
    </lineage>
</organism>